<comment type="caution">
    <text evidence="2">The sequence shown here is derived from an EMBL/GenBank/DDBJ whole genome shotgun (WGS) entry which is preliminary data.</text>
</comment>
<protein>
    <recommendedName>
        <fullName evidence="1">HTH cro/C1-type domain-containing protein</fullName>
    </recommendedName>
</protein>
<dbReference type="RefSeq" id="WP_022517981.1">
    <property type="nucleotide sequence ID" value="NZ_MEHD01000054.1"/>
</dbReference>
<sequence length="80" mass="8928">MANKTMGNTLKTYMKRHGIKQQFVSDKAGIRPQILGAMLNEKRKIEVTEYYEICKAMGANPDAIAAEAGIWEQDKAAQLV</sequence>
<dbReference type="PROSITE" id="PS50943">
    <property type="entry name" value="HTH_CROC1"/>
    <property type="match status" value="1"/>
</dbReference>
<dbReference type="CDD" id="cd00093">
    <property type="entry name" value="HTH_XRE"/>
    <property type="match status" value="1"/>
</dbReference>
<feature type="domain" description="HTH cro/C1-type" evidence="1">
    <location>
        <begin position="10"/>
        <end position="64"/>
    </location>
</feature>
<proteinExistence type="predicted"/>
<dbReference type="SMART" id="SM00530">
    <property type="entry name" value="HTH_XRE"/>
    <property type="match status" value="1"/>
</dbReference>
<evidence type="ECO:0000259" key="1">
    <source>
        <dbReference type="PROSITE" id="PS50943"/>
    </source>
</evidence>
<dbReference type="InterPro" id="IPR010982">
    <property type="entry name" value="Lambda_DNA-bd_dom_sf"/>
</dbReference>
<reference evidence="2 3" key="1">
    <citation type="submission" date="2016-08" db="EMBL/GenBank/DDBJ databases">
        <title>Characterization of Isolates of Eisenbergiella tayi Derived from Blood Cultures, Using Whole Genome Sequencing.</title>
        <authorList>
            <person name="Bernier A.-M."/>
            <person name="Burdz T."/>
            <person name="Wiebe D."/>
            <person name="Bernard K."/>
        </authorList>
    </citation>
    <scope>NUCLEOTIDE SEQUENCE [LARGE SCALE GENOMIC DNA]</scope>
    <source>
        <strain evidence="2 3">NML120146</strain>
    </source>
</reference>
<evidence type="ECO:0000313" key="3">
    <source>
        <dbReference type="Proteomes" id="UP000094869"/>
    </source>
</evidence>
<organism evidence="2 3">
    <name type="scientific">Eisenbergiella tayi</name>
    <dbReference type="NCBI Taxonomy" id="1432052"/>
    <lineage>
        <taxon>Bacteria</taxon>
        <taxon>Bacillati</taxon>
        <taxon>Bacillota</taxon>
        <taxon>Clostridia</taxon>
        <taxon>Lachnospirales</taxon>
        <taxon>Lachnospiraceae</taxon>
        <taxon>Eisenbergiella</taxon>
    </lineage>
</organism>
<dbReference type="SUPFAM" id="SSF47413">
    <property type="entry name" value="lambda repressor-like DNA-binding domains"/>
    <property type="match status" value="1"/>
</dbReference>
<dbReference type="Gene3D" id="1.10.260.40">
    <property type="entry name" value="lambda repressor-like DNA-binding domains"/>
    <property type="match status" value="1"/>
</dbReference>
<name>A0ABX3A842_9FIRM</name>
<dbReference type="Pfam" id="PF01381">
    <property type="entry name" value="HTH_3"/>
    <property type="match status" value="1"/>
</dbReference>
<gene>
    <name evidence="2" type="ORF">BEI63_30385</name>
</gene>
<dbReference type="Proteomes" id="UP000094869">
    <property type="component" value="Unassembled WGS sequence"/>
</dbReference>
<keyword evidence="3" id="KW-1185">Reference proteome</keyword>
<accession>A0ABX3A842</accession>
<dbReference type="InterPro" id="IPR001387">
    <property type="entry name" value="Cro/C1-type_HTH"/>
</dbReference>
<dbReference type="EMBL" id="MEHD01000054">
    <property type="protein sequence ID" value="ODR45053.1"/>
    <property type="molecule type" value="Genomic_DNA"/>
</dbReference>
<evidence type="ECO:0000313" key="2">
    <source>
        <dbReference type="EMBL" id="ODR45053.1"/>
    </source>
</evidence>